<feature type="transmembrane region" description="Helical" evidence="5">
    <location>
        <begin position="77"/>
        <end position="99"/>
    </location>
</feature>
<dbReference type="OrthoDB" id="582337at2"/>
<evidence type="ECO:0000259" key="6">
    <source>
        <dbReference type="Pfam" id="PF02656"/>
    </source>
</evidence>
<dbReference type="AlphaFoldDB" id="A0A2T4IZM3"/>
<evidence type="ECO:0000256" key="3">
    <source>
        <dbReference type="ARBA" id="ARBA00022989"/>
    </source>
</evidence>
<evidence type="ECO:0000256" key="1">
    <source>
        <dbReference type="ARBA" id="ARBA00004127"/>
    </source>
</evidence>
<evidence type="ECO:0000256" key="4">
    <source>
        <dbReference type="ARBA" id="ARBA00023136"/>
    </source>
</evidence>
<evidence type="ECO:0000313" key="7">
    <source>
        <dbReference type="EMBL" id="PTE11090.1"/>
    </source>
</evidence>
<dbReference type="Pfam" id="PF02656">
    <property type="entry name" value="DUF202"/>
    <property type="match status" value="1"/>
</dbReference>
<reference evidence="7 8" key="1">
    <citation type="submission" date="2018-03" db="EMBL/GenBank/DDBJ databases">
        <title>Genome sequence of the symbiotic type strain Mesorhizobium helmanticense CSLC115NT isolated from Lotus corniculatus nodules.</title>
        <authorList>
            <person name="Sannazzaro A.I."/>
            <person name="Torres Tejerizo G.A."/>
            <person name="Dip D."/>
            <person name="Caballero M."/>
            <person name="Pistorio M."/>
            <person name="Estrella M.J."/>
        </authorList>
    </citation>
    <scope>NUCLEOTIDE SEQUENCE [LARGE SCALE GENOMIC DNA]</scope>
    <source>
        <strain evidence="7 8">CSLC115N</strain>
    </source>
</reference>
<evidence type="ECO:0000256" key="5">
    <source>
        <dbReference type="SAM" id="Phobius"/>
    </source>
</evidence>
<dbReference type="InterPro" id="IPR003807">
    <property type="entry name" value="DUF202"/>
</dbReference>
<evidence type="ECO:0000256" key="2">
    <source>
        <dbReference type="ARBA" id="ARBA00022692"/>
    </source>
</evidence>
<name>A0A2T4IZM3_9HYPH</name>
<feature type="transmembrane region" description="Helical" evidence="5">
    <location>
        <begin position="38"/>
        <end position="57"/>
    </location>
</feature>
<protein>
    <submittedName>
        <fullName evidence="7">DUF202 domain-containing protein</fullName>
    </submittedName>
</protein>
<feature type="transmembrane region" description="Helical" evidence="5">
    <location>
        <begin position="124"/>
        <end position="144"/>
    </location>
</feature>
<keyword evidence="4 5" id="KW-0472">Membrane</keyword>
<proteinExistence type="predicted"/>
<dbReference type="RefSeq" id="WP_107648530.1">
    <property type="nucleotide sequence ID" value="NZ_PZJX01000017.1"/>
</dbReference>
<dbReference type="Proteomes" id="UP000240259">
    <property type="component" value="Unassembled WGS sequence"/>
</dbReference>
<keyword evidence="8" id="KW-1185">Reference proteome</keyword>
<sequence length="147" mass="16349">MASQPVEDNQARFAVHVTAESHFSWLRTRLSVERTMMAWIRTSIACIGFGFTIVQFFDRLDSMQGVAEALRPQAPRYVGLALIAAGILALAISLIQYRWGVRYLWSAPYRPIAGAQAHEMRTPILALAVILMLTGLLAFGVVLFRVA</sequence>
<comment type="caution">
    <text evidence="7">The sequence shown here is derived from an EMBL/GenBank/DDBJ whole genome shotgun (WGS) entry which is preliminary data.</text>
</comment>
<evidence type="ECO:0000313" key="8">
    <source>
        <dbReference type="Proteomes" id="UP000240259"/>
    </source>
</evidence>
<keyword evidence="3 5" id="KW-1133">Transmembrane helix</keyword>
<accession>A0A2T4IZM3</accession>
<dbReference type="GO" id="GO:0012505">
    <property type="term" value="C:endomembrane system"/>
    <property type="evidence" value="ECO:0007669"/>
    <property type="project" value="UniProtKB-SubCell"/>
</dbReference>
<keyword evidence="2 5" id="KW-0812">Transmembrane</keyword>
<dbReference type="EMBL" id="PZJX01000017">
    <property type="protein sequence ID" value="PTE11090.1"/>
    <property type="molecule type" value="Genomic_DNA"/>
</dbReference>
<organism evidence="7 8">
    <name type="scientific">Mesorhizobium helmanticense</name>
    <dbReference type="NCBI Taxonomy" id="1776423"/>
    <lineage>
        <taxon>Bacteria</taxon>
        <taxon>Pseudomonadati</taxon>
        <taxon>Pseudomonadota</taxon>
        <taxon>Alphaproteobacteria</taxon>
        <taxon>Hyphomicrobiales</taxon>
        <taxon>Phyllobacteriaceae</taxon>
        <taxon>Mesorhizobium</taxon>
    </lineage>
</organism>
<gene>
    <name evidence="7" type="ORF">C9427_07680</name>
</gene>
<feature type="domain" description="DUF202" evidence="6">
    <location>
        <begin position="27"/>
        <end position="101"/>
    </location>
</feature>
<comment type="subcellular location">
    <subcellularLocation>
        <location evidence="1">Endomembrane system</location>
        <topology evidence="1">Multi-pass membrane protein</topology>
    </subcellularLocation>
</comment>